<evidence type="ECO:0000313" key="2">
    <source>
        <dbReference type="EMBL" id="KAG8378798.1"/>
    </source>
</evidence>
<accession>A0AAV6X8G4</accession>
<feature type="compositionally biased region" description="Basic and acidic residues" evidence="1">
    <location>
        <begin position="109"/>
        <end position="124"/>
    </location>
</feature>
<organism evidence="2 3">
    <name type="scientific">Buddleja alternifolia</name>
    <dbReference type="NCBI Taxonomy" id="168488"/>
    <lineage>
        <taxon>Eukaryota</taxon>
        <taxon>Viridiplantae</taxon>
        <taxon>Streptophyta</taxon>
        <taxon>Embryophyta</taxon>
        <taxon>Tracheophyta</taxon>
        <taxon>Spermatophyta</taxon>
        <taxon>Magnoliopsida</taxon>
        <taxon>eudicotyledons</taxon>
        <taxon>Gunneridae</taxon>
        <taxon>Pentapetalae</taxon>
        <taxon>asterids</taxon>
        <taxon>lamiids</taxon>
        <taxon>Lamiales</taxon>
        <taxon>Scrophulariaceae</taxon>
        <taxon>Buddlejeae</taxon>
        <taxon>Buddleja</taxon>
    </lineage>
</organism>
<evidence type="ECO:0000256" key="1">
    <source>
        <dbReference type="SAM" id="MobiDB-lite"/>
    </source>
</evidence>
<comment type="caution">
    <text evidence="2">The sequence shown here is derived from an EMBL/GenBank/DDBJ whole genome shotgun (WGS) entry which is preliminary data.</text>
</comment>
<dbReference type="EMBL" id="WHWC01000007">
    <property type="protein sequence ID" value="KAG8378798.1"/>
    <property type="molecule type" value="Genomic_DNA"/>
</dbReference>
<protein>
    <recommendedName>
        <fullName evidence="4">Bet1-like protein</fullName>
    </recommendedName>
</protein>
<feature type="region of interest" description="Disordered" evidence="1">
    <location>
        <begin position="100"/>
        <end position="124"/>
    </location>
</feature>
<gene>
    <name evidence="2" type="ORF">BUALT_Bualt07G0022400</name>
</gene>
<feature type="region of interest" description="Disordered" evidence="1">
    <location>
        <begin position="1"/>
        <end position="26"/>
    </location>
</feature>
<keyword evidence="3" id="KW-1185">Reference proteome</keyword>
<dbReference type="AlphaFoldDB" id="A0AAV6X8G4"/>
<evidence type="ECO:0008006" key="4">
    <source>
        <dbReference type="Google" id="ProtNLM"/>
    </source>
</evidence>
<evidence type="ECO:0000313" key="3">
    <source>
        <dbReference type="Proteomes" id="UP000826271"/>
    </source>
</evidence>
<reference evidence="2" key="1">
    <citation type="submission" date="2019-10" db="EMBL/GenBank/DDBJ databases">
        <authorList>
            <person name="Zhang R."/>
            <person name="Pan Y."/>
            <person name="Wang J."/>
            <person name="Ma R."/>
            <person name="Yu S."/>
        </authorList>
    </citation>
    <scope>NUCLEOTIDE SEQUENCE</scope>
    <source>
        <strain evidence="2">LA-IB0</strain>
        <tissue evidence="2">Leaf</tissue>
    </source>
</reference>
<sequence>MADPYRSREGLSTRSAAVGGNSHEIQVQIDPDFDEEVTGLRTQVRRLRNVAQDIETEAKFQNDFLNQLLQLDYDDLFSPKSSNARLNACTSQCFKAGAHSNDIDQSSGRGEKPHEKTEQEHNRRRIEPCHARHSVCTITVFRSLFVVQILTRMMIWRKCVKLLRNGCYVERKSKELLEVPLL</sequence>
<proteinExistence type="predicted"/>
<name>A0AAV6X8G4_9LAMI</name>
<dbReference type="SUPFAM" id="SSF58038">
    <property type="entry name" value="SNARE fusion complex"/>
    <property type="match status" value="1"/>
</dbReference>
<feature type="compositionally biased region" description="Basic and acidic residues" evidence="1">
    <location>
        <begin position="1"/>
        <end position="11"/>
    </location>
</feature>
<dbReference type="Proteomes" id="UP000826271">
    <property type="component" value="Unassembled WGS sequence"/>
</dbReference>